<dbReference type="EMBL" id="LR797213">
    <property type="protein sequence ID" value="CAB4194604.1"/>
    <property type="molecule type" value="Genomic_DNA"/>
</dbReference>
<name>A0A6J5RRW9_9CAUD</name>
<gene>
    <name evidence="1" type="ORF">UFOVP1264_59</name>
</gene>
<accession>A0A6J5RRW9</accession>
<evidence type="ECO:0000313" key="1">
    <source>
        <dbReference type="EMBL" id="CAB4194604.1"/>
    </source>
</evidence>
<sequence length="407" mass="45060">MVGRRYTNTPKDGAAVALSEFENVGPTSPDSKRVNIPKGWEARTEYDNHGGYLVTKPREATADDPAAQEMFDQFNMNPDLWRITGIRRSNWQNHAGEWLEAFRVSFIPLAASSTGLMVDAQALIDEVRKHKPAKKQAPEGNSSGIICVGDTQIGKVDGGGTETILTNTLTRIDASVERIKMWRKIGHDIGEVVIPWLGDCIEGNQSQGGNAAAAGRIDLSITQQVRVLRRLMMHQIRTLAPHVNKLIVPIIPGNHDEAERRGSIVRSYTDSWAMEAGSAVMDACAENPEAYGHVQFVFPKPDELTITMETSGTVIAMAHGHQFGRDPLKWWQEQSHGRQPVGEAHILLGAHLHHLQISDTGKDRVFFQVPALDGGSNWFKHRRGEESRAGMLAFVTRDGEWKDLSVL</sequence>
<dbReference type="InterPro" id="IPR029052">
    <property type="entry name" value="Metallo-depent_PP-like"/>
</dbReference>
<dbReference type="SUPFAM" id="SSF56300">
    <property type="entry name" value="Metallo-dependent phosphatases"/>
    <property type="match status" value="1"/>
</dbReference>
<protein>
    <recommendedName>
        <fullName evidence="2">Exonuclease</fullName>
    </recommendedName>
</protein>
<organism evidence="1">
    <name type="scientific">uncultured Caudovirales phage</name>
    <dbReference type="NCBI Taxonomy" id="2100421"/>
    <lineage>
        <taxon>Viruses</taxon>
        <taxon>Duplodnaviria</taxon>
        <taxon>Heunggongvirae</taxon>
        <taxon>Uroviricota</taxon>
        <taxon>Caudoviricetes</taxon>
        <taxon>Peduoviridae</taxon>
        <taxon>Maltschvirus</taxon>
        <taxon>Maltschvirus maltsch</taxon>
    </lineage>
</organism>
<proteinExistence type="predicted"/>
<reference evidence="1" key="1">
    <citation type="submission" date="2020-05" db="EMBL/GenBank/DDBJ databases">
        <authorList>
            <person name="Chiriac C."/>
            <person name="Salcher M."/>
            <person name="Ghai R."/>
            <person name="Kavagutti S V."/>
        </authorList>
    </citation>
    <scope>NUCLEOTIDE SEQUENCE</scope>
</reference>
<evidence type="ECO:0008006" key="2">
    <source>
        <dbReference type="Google" id="ProtNLM"/>
    </source>
</evidence>